<dbReference type="Pfam" id="PF04499">
    <property type="entry name" value="SAPS"/>
    <property type="match status" value="1"/>
</dbReference>
<evidence type="ECO:0000256" key="1">
    <source>
        <dbReference type="ARBA" id="ARBA00006180"/>
    </source>
</evidence>
<feature type="region of interest" description="Disordered" evidence="2">
    <location>
        <begin position="687"/>
        <end position="718"/>
    </location>
</feature>
<dbReference type="OrthoDB" id="295029at2759"/>
<name>A0A8P0TD84_CANLF</name>
<organism evidence="3 4">
    <name type="scientific">Canis lupus familiaris</name>
    <name type="common">Dog</name>
    <name type="synonym">Canis familiaris</name>
    <dbReference type="NCBI Taxonomy" id="9615"/>
    <lineage>
        <taxon>Eukaryota</taxon>
        <taxon>Metazoa</taxon>
        <taxon>Chordata</taxon>
        <taxon>Craniata</taxon>
        <taxon>Vertebrata</taxon>
        <taxon>Euteleostomi</taxon>
        <taxon>Mammalia</taxon>
        <taxon>Eutheria</taxon>
        <taxon>Laurasiatheria</taxon>
        <taxon>Carnivora</taxon>
        <taxon>Caniformia</taxon>
        <taxon>Canidae</taxon>
        <taxon>Canis</taxon>
    </lineage>
</organism>
<proteinExistence type="inferred from homology"/>
<sequence length="890" mass="96741">MFWKFDLNTTSHVDKLLDREDVTLRELMDEDDILQECKAQNQKLLGFLCRQQCMEELVSLITQDPPLDMDEKVRFKYPNTACELLTCDVPQINDRLGGDETLLNLLYDFLDHEPPLNPLLASFFSKTIGNLIARKTEQVILFLKKKDRFLSLVLKHIGTSALMDLLLRLVSCVEPVGLRQEVLHWLNEEKIIQRLVELIHPSQDEDRQSNASQTLCDIIRLGREQGSQLQEAPEPDPLLAVLESQDCVEQLLKNMFDGDQTEICLVSGTQVLLTLLETRRAGTEGLVDSFSQGLEGLCTVSSSVLHGIEPRLKDFHQLLLSPPKDLFFKYTWNNFLHFQVELCIAAILSHAAREDRAEASRPESGVEPLPGSGDPETPQPAASRLENTMVTHLFQKCCLVQRILEAWEANDHAQAAGGMRRGNMGHLTRIANAVVQNLERGPMQTHISEVIRGLPADCRGRWENFVEETLAETNRRNAVDLAFSEYQVQQMTATFVDQFGFNDEEFADQDDSVNAPFDRIAEINFSIDADEDSPSAALFEACCSDHIQPFDDDEEDDIWEDKEMHCMARVTARARFGGPHTSESCSKNGLERGGQDRKEGLEADKDAARAGAPLASTQKEGPRLEGGSEAGTSWSVFDEPGNSPAPAPGVAVDVGSSVWAASTSSPSALEEKGWAKFTDFQPFCCSESGPRCSSPVDTGHGDAPDGPDQGPERARPASPCAWSVCVTRKAPLVASDSSEDKTAGALEAVSMGPSREAPPLPTSAPRCAEWGVRRAPGAHGRLQPPGKDAVGTPTPLSGAGAQVFYGDEHMTPLPPPGVLGLGLPKVGPQPTQQDGVSTAAGPRSPDGALPVPPHPPHAPGELRALGMALRRPTSPGGAVGGGPRGAGQGL</sequence>
<accession>A0A8P0TD84</accession>
<dbReference type="GO" id="GO:0019903">
    <property type="term" value="F:protein phosphatase binding"/>
    <property type="evidence" value="ECO:0007669"/>
    <property type="project" value="InterPro"/>
</dbReference>
<feature type="compositionally biased region" description="Basic and acidic residues" evidence="2">
    <location>
        <begin position="589"/>
        <end position="608"/>
    </location>
</feature>
<feature type="region of interest" description="Disordered" evidence="2">
    <location>
        <begin position="356"/>
        <end position="381"/>
    </location>
</feature>
<dbReference type="InterPro" id="IPR007587">
    <property type="entry name" value="SAPS"/>
</dbReference>
<dbReference type="AlphaFoldDB" id="A0A8P0TD84"/>
<dbReference type="PANTHER" id="PTHR12634">
    <property type="entry name" value="SIT4 YEAST -ASSOCIATING PROTEIN-RELATED"/>
    <property type="match status" value="1"/>
</dbReference>
<evidence type="ECO:0000313" key="4">
    <source>
        <dbReference type="Proteomes" id="UP000002254"/>
    </source>
</evidence>
<evidence type="ECO:0000313" key="3">
    <source>
        <dbReference type="Ensembl" id="ENSCAFP00000061450.2"/>
    </source>
</evidence>
<dbReference type="PANTHER" id="PTHR12634:SF15">
    <property type="entry name" value="SERINE_THREONINE-PROTEIN PHOSPHATASE 6 REGULATORY SUBUNIT 2"/>
    <property type="match status" value="1"/>
</dbReference>
<dbReference type="Ensembl" id="ENSCAFT00000091184.2">
    <property type="protein sequence ID" value="ENSCAFP00000061450.2"/>
    <property type="gene ID" value="ENSCAFG00000000620.6"/>
</dbReference>
<reference evidence="3" key="2">
    <citation type="submission" date="2025-08" db="UniProtKB">
        <authorList>
            <consortium name="Ensembl"/>
        </authorList>
    </citation>
    <scope>IDENTIFICATION</scope>
</reference>
<feature type="compositionally biased region" description="Low complexity" evidence="2">
    <location>
        <begin position="821"/>
        <end position="830"/>
    </location>
</feature>
<dbReference type="Proteomes" id="UP000002254">
    <property type="component" value="Chromosome 10"/>
</dbReference>
<feature type="region of interest" description="Disordered" evidence="2">
    <location>
        <begin position="776"/>
        <end position="890"/>
    </location>
</feature>
<protein>
    <submittedName>
        <fullName evidence="3">Protein phosphatase 6 regulatory subunit 2</fullName>
    </submittedName>
</protein>
<dbReference type="InterPro" id="IPR016024">
    <property type="entry name" value="ARM-type_fold"/>
</dbReference>
<feature type="region of interest" description="Disordered" evidence="2">
    <location>
        <begin position="577"/>
        <end position="649"/>
    </location>
</feature>
<feature type="compositionally biased region" description="Gly residues" evidence="2">
    <location>
        <begin position="877"/>
        <end position="890"/>
    </location>
</feature>
<evidence type="ECO:0000256" key="2">
    <source>
        <dbReference type="SAM" id="MobiDB-lite"/>
    </source>
</evidence>
<reference evidence="3 4" key="1">
    <citation type="journal article" date="2005" name="Nature">
        <title>Genome sequence, comparative analysis and haplotype structure of the domestic dog.</title>
        <authorList>
            <consortium name="Broad Sequencing Platform"/>
            <person name="Lindblad-Toh K."/>
            <person name="Wade C.M."/>
            <person name="Mikkelsen T.S."/>
            <person name="Karlsson E.K."/>
            <person name="Jaffe D.B."/>
            <person name="Kamal M."/>
            <person name="Clamp M."/>
            <person name="Chang J.L."/>
            <person name="Kulbokas E.J. III"/>
            <person name="Zody M.C."/>
            <person name="Mauceli E."/>
            <person name="Xie X."/>
            <person name="Breen M."/>
            <person name="Wayne R.K."/>
            <person name="Ostrander E.A."/>
            <person name="Ponting C.P."/>
            <person name="Galibert F."/>
            <person name="Smith D.R."/>
            <person name="DeJong P.J."/>
            <person name="Kirkness E."/>
            <person name="Alvarez P."/>
            <person name="Biagi T."/>
            <person name="Brockman W."/>
            <person name="Butler J."/>
            <person name="Chin C.W."/>
            <person name="Cook A."/>
            <person name="Cuff J."/>
            <person name="Daly M.J."/>
            <person name="DeCaprio D."/>
            <person name="Gnerre S."/>
            <person name="Grabherr M."/>
            <person name="Kellis M."/>
            <person name="Kleber M."/>
            <person name="Bardeleben C."/>
            <person name="Goodstadt L."/>
            <person name="Heger A."/>
            <person name="Hitte C."/>
            <person name="Kim L."/>
            <person name="Koepfli K.P."/>
            <person name="Parker H.G."/>
            <person name="Pollinger J.P."/>
            <person name="Searle S.M."/>
            <person name="Sutter N.B."/>
            <person name="Thomas R."/>
            <person name="Webber C."/>
            <person name="Baldwin J."/>
            <person name="Abebe A."/>
            <person name="Abouelleil A."/>
            <person name="Aftuck L."/>
            <person name="Ait-Zahra M."/>
            <person name="Aldredge T."/>
            <person name="Allen N."/>
            <person name="An P."/>
            <person name="Anderson S."/>
            <person name="Antoine C."/>
            <person name="Arachchi H."/>
            <person name="Aslam A."/>
            <person name="Ayotte L."/>
            <person name="Bachantsang P."/>
            <person name="Barry A."/>
            <person name="Bayul T."/>
            <person name="Benamara M."/>
            <person name="Berlin A."/>
            <person name="Bessette D."/>
            <person name="Blitshteyn B."/>
            <person name="Bloom T."/>
            <person name="Blye J."/>
            <person name="Boguslavskiy L."/>
            <person name="Bonnet C."/>
            <person name="Boukhgalter B."/>
            <person name="Brown A."/>
            <person name="Cahill P."/>
            <person name="Calixte N."/>
            <person name="Camarata J."/>
            <person name="Cheshatsang Y."/>
            <person name="Chu J."/>
            <person name="Citroen M."/>
            <person name="Collymore A."/>
            <person name="Cooke P."/>
            <person name="Dawoe T."/>
            <person name="Daza R."/>
            <person name="Decktor K."/>
            <person name="DeGray S."/>
            <person name="Dhargay N."/>
            <person name="Dooley K."/>
            <person name="Dooley K."/>
            <person name="Dorje P."/>
            <person name="Dorjee K."/>
            <person name="Dorris L."/>
            <person name="Duffey N."/>
            <person name="Dupes A."/>
            <person name="Egbiremolen O."/>
            <person name="Elong R."/>
            <person name="Falk J."/>
            <person name="Farina A."/>
            <person name="Faro S."/>
            <person name="Ferguson D."/>
            <person name="Ferreira P."/>
            <person name="Fisher S."/>
            <person name="FitzGerald M."/>
            <person name="Foley K."/>
            <person name="Foley C."/>
            <person name="Franke A."/>
            <person name="Friedrich D."/>
            <person name="Gage D."/>
            <person name="Garber M."/>
            <person name="Gearin G."/>
            <person name="Giannoukos G."/>
            <person name="Goode T."/>
            <person name="Goyette A."/>
            <person name="Graham J."/>
            <person name="Grandbois E."/>
            <person name="Gyaltsen K."/>
            <person name="Hafez N."/>
            <person name="Hagopian D."/>
            <person name="Hagos B."/>
            <person name="Hall J."/>
            <person name="Healy C."/>
            <person name="Hegarty R."/>
            <person name="Honan T."/>
            <person name="Horn A."/>
            <person name="Houde N."/>
            <person name="Hughes L."/>
            <person name="Hunnicutt L."/>
            <person name="Husby M."/>
            <person name="Jester B."/>
            <person name="Jones C."/>
            <person name="Kamat A."/>
            <person name="Kanga B."/>
            <person name="Kells C."/>
            <person name="Khazanovich D."/>
            <person name="Kieu A.C."/>
            <person name="Kisner P."/>
            <person name="Kumar M."/>
            <person name="Lance K."/>
            <person name="Landers T."/>
            <person name="Lara M."/>
            <person name="Lee W."/>
            <person name="Leger J.P."/>
            <person name="Lennon N."/>
            <person name="Leuper L."/>
            <person name="LeVine S."/>
            <person name="Liu J."/>
            <person name="Liu X."/>
            <person name="Lokyitsang Y."/>
            <person name="Lokyitsang T."/>
            <person name="Lui A."/>
            <person name="Macdonald J."/>
            <person name="Major J."/>
            <person name="Marabella R."/>
            <person name="Maru K."/>
            <person name="Matthews C."/>
            <person name="McDonough S."/>
            <person name="Mehta T."/>
            <person name="Meldrim J."/>
            <person name="Melnikov A."/>
            <person name="Meneus L."/>
            <person name="Mihalev A."/>
            <person name="Mihova T."/>
            <person name="Miller K."/>
            <person name="Mittelman R."/>
            <person name="Mlenga V."/>
            <person name="Mulrain L."/>
            <person name="Munson G."/>
            <person name="Navidi A."/>
            <person name="Naylor J."/>
            <person name="Nguyen T."/>
            <person name="Nguyen N."/>
            <person name="Nguyen C."/>
            <person name="Nguyen T."/>
            <person name="Nicol R."/>
            <person name="Norbu N."/>
            <person name="Norbu C."/>
            <person name="Novod N."/>
            <person name="Nyima T."/>
            <person name="Olandt P."/>
            <person name="O'Neill B."/>
            <person name="O'Neill K."/>
            <person name="Osman S."/>
            <person name="Oyono L."/>
            <person name="Patti C."/>
            <person name="Perrin D."/>
            <person name="Phunkhang P."/>
            <person name="Pierre F."/>
            <person name="Priest M."/>
            <person name="Rachupka A."/>
            <person name="Raghuraman S."/>
            <person name="Rameau R."/>
            <person name="Ray V."/>
            <person name="Raymond C."/>
            <person name="Rege F."/>
            <person name="Rise C."/>
            <person name="Rogers J."/>
            <person name="Rogov P."/>
            <person name="Sahalie J."/>
            <person name="Settipalli S."/>
            <person name="Sharpe T."/>
            <person name="Shea T."/>
            <person name="Sheehan M."/>
            <person name="Sherpa N."/>
            <person name="Shi J."/>
            <person name="Shih D."/>
            <person name="Sloan J."/>
            <person name="Smith C."/>
            <person name="Sparrow T."/>
            <person name="Stalker J."/>
            <person name="Stange-Thomann N."/>
            <person name="Stavropoulos S."/>
            <person name="Stone C."/>
            <person name="Stone S."/>
            <person name="Sykes S."/>
            <person name="Tchuinga P."/>
            <person name="Tenzing P."/>
            <person name="Tesfaye S."/>
            <person name="Thoulutsang D."/>
            <person name="Thoulutsang Y."/>
            <person name="Topham K."/>
            <person name="Topping I."/>
            <person name="Tsamla T."/>
            <person name="Vassiliev H."/>
            <person name="Venkataraman V."/>
            <person name="Vo A."/>
            <person name="Wangchuk T."/>
            <person name="Wangdi T."/>
            <person name="Weiand M."/>
            <person name="Wilkinson J."/>
            <person name="Wilson A."/>
            <person name="Yadav S."/>
            <person name="Yang S."/>
            <person name="Yang X."/>
            <person name="Young G."/>
            <person name="Yu Q."/>
            <person name="Zainoun J."/>
            <person name="Zembek L."/>
            <person name="Zimmer A."/>
            <person name="Lander E.S."/>
        </authorList>
    </citation>
    <scope>NUCLEOTIDE SEQUENCE [LARGE SCALE GENOMIC DNA]</scope>
    <source>
        <strain evidence="3">Boxer</strain>
    </source>
</reference>
<dbReference type="SUPFAM" id="SSF48371">
    <property type="entry name" value="ARM repeat"/>
    <property type="match status" value="1"/>
</dbReference>
<comment type="similarity">
    <text evidence="1">Belongs to the SAPS family.</text>
</comment>
<gene>
    <name evidence="3" type="primary">PPP6R2</name>
</gene>